<name>A0A1E7EY77_9STRA</name>
<dbReference type="OrthoDB" id="655030at2759"/>
<dbReference type="InParanoid" id="A0A1E7EY77"/>
<evidence type="ECO:0008006" key="3">
    <source>
        <dbReference type="Google" id="ProtNLM"/>
    </source>
</evidence>
<dbReference type="PANTHER" id="PTHR46865">
    <property type="entry name" value="OXIDOREDUCTASE-RELATED"/>
    <property type="match status" value="1"/>
</dbReference>
<dbReference type="InterPro" id="IPR036188">
    <property type="entry name" value="FAD/NAD-bd_sf"/>
</dbReference>
<dbReference type="EMBL" id="KV784370">
    <property type="protein sequence ID" value="OEU10872.1"/>
    <property type="molecule type" value="Genomic_DNA"/>
</dbReference>
<dbReference type="KEGG" id="fcy:FRACYDRAFT_246746"/>
<evidence type="ECO:0000313" key="1">
    <source>
        <dbReference type="EMBL" id="OEU10872.1"/>
    </source>
</evidence>
<protein>
    <recommendedName>
        <fullName evidence="3">FAD-binding domain-containing protein</fullName>
    </recommendedName>
</protein>
<sequence length="218" mass="24435">MTSAEVDSEKARKCEESGEDAVVVVERAPELRLGGQSIDIAGAAQEAADLMGIEDDIHEHRTIDTCWMIKELEILRGDPARIIYDKTTTPSESTTEAKCECDYIFGDYAVIMEENEEHVTVTFESEKKRNFDLIVAADGSRSKTREDLDEAVLKPLGPYIASFTVPKCDMIDNNMARWYNSTGSCVMLLRPDRLGTTTRVVVVFMSPPKSYERLPQNE</sequence>
<accession>A0A1E7EY77</accession>
<evidence type="ECO:0000313" key="2">
    <source>
        <dbReference type="Proteomes" id="UP000095751"/>
    </source>
</evidence>
<keyword evidence="2" id="KW-1185">Reference proteome</keyword>
<dbReference type="InterPro" id="IPR051704">
    <property type="entry name" value="FAD_aromatic-hydroxylase"/>
</dbReference>
<organism evidence="1 2">
    <name type="scientific">Fragilariopsis cylindrus CCMP1102</name>
    <dbReference type="NCBI Taxonomy" id="635003"/>
    <lineage>
        <taxon>Eukaryota</taxon>
        <taxon>Sar</taxon>
        <taxon>Stramenopiles</taxon>
        <taxon>Ochrophyta</taxon>
        <taxon>Bacillariophyta</taxon>
        <taxon>Bacillariophyceae</taxon>
        <taxon>Bacillariophycidae</taxon>
        <taxon>Bacillariales</taxon>
        <taxon>Bacillariaceae</taxon>
        <taxon>Fragilariopsis</taxon>
    </lineage>
</organism>
<dbReference type="SUPFAM" id="SSF51905">
    <property type="entry name" value="FAD/NAD(P)-binding domain"/>
    <property type="match status" value="1"/>
</dbReference>
<dbReference type="Gene3D" id="3.50.50.60">
    <property type="entry name" value="FAD/NAD(P)-binding domain"/>
    <property type="match status" value="1"/>
</dbReference>
<dbReference type="AlphaFoldDB" id="A0A1E7EY77"/>
<dbReference type="Proteomes" id="UP000095751">
    <property type="component" value="Unassembled WGS sequence"/>
</dbReference>
<reference evidence="1 2" key="1">
    <citation type="submission" date="2016-09" db="EMBL/GenBank/DDBJ databases">
        <title>Extensive genetic diversity and differential bi-allelic expression allows diatom success in the polar Southern Ocean.</title>
        <authorList>
            <consortium name="DOE Joint Genome Institute"/>
            <person name="Mock T."/>
            <person name="Otillar R.P."/>
            <person name="Strauss J."/>
            <person name="Dupont C."/>
            <person name="Frickenhaus S."/>
            <person name="Maumus F."/>
            <person name="Mcmullan M."/>
            <person name="Sanges R."/>
            <person name="Schmutz J."/>
            <person name="Toseland A."/>
            <person name="Valas R."/>
            <person name="Veluchamy A."/>
            <person name="Ward B.J."/>
            <person name="Allen A."/>
            <person name="Barry K."/>
            <person name="Falciatore A."/>
            <person name="Ferrante M."/>
            <person name="Fortunato A.E."/>
            <person name="Gloeckner G."/>
            <person name="Gruber A."/>
            <person name="Hipkin R."/>
            <person name="Janech M."/>
            <person name="Kroth P."/>
            <person name="Leese F."/>
            <person name="Lindquist E."/>
            <person name="Lyon B.R."/>
            <person name="Martin J."/>
            <person name="Mayer C."/>
            <person name="Parker M."/>
            <person name="Quesneville H."/>
            <person name="Raymond J."/>
            <person name="Uhlig C."/>
            <person name="Valentin K.U."/>
            <person name="Worden A.Z."/>
            <person name="Armbrust E.V."/>
            <person name="Bowler C."/>
            <person name="Green B."/>
            <person name="Moulton V."/>
            <person name="Van Oosterhout C."/>
            <person name="Grigoriev I."/>
        </authorList>
    </citation>
    <scope>NUCLEOTIDE SEQUENCE [LARGE SCALE GENOMIC DNA]</scope>
    <source>
        <strain evidence="1 2">CCMP1102</strain>
    </source>
</reference>
<proteinExistence type="predicted"/>
<dbReference type="PANTHER" id="PTHR46865:SF2">
    <property type="entry name" value="MONOOXYGENASE"/>
    <property type="match status" value="1"/>
</dbReference>
<gene>
    <name evidence="1" type="ORF">FRACYDRAFT_246746</name>
</gene>